<keyword evidence="4" id="KW-1185">Reference proteome</keyword>
<feature type="region of interest" description="Disordered" evidence="1">
    <location>
        <begin position="57"/>
        <end position="103"/>
    </location>
</feature>
<protein>
    <submittedName>
        <fullName evidence="3">Zinc ribbon domain-containing protein</fullName>
    </submittedName>
</protein>
<dbReference type="EMBL" id="JAAIJQ010000076">
    <property type="protein sequence ID" value="NEV64165.1"/>
    <property type="molecule type" value="Genomic_DNA"/>
</dbReference>
<sequence>MPIYEYRCEECGHELEKMQKISDAPLTDCPACGKPSLKKLISAAGFRLKGGGWYETDFKQGNKKNLHDSGDKASSKPGGSAAKETKTGGDKPASSKSAEKAAA</sequence>
<accession>A0A6M0K736</accession>
<feature type="domain" description="Putative regulatory protein FmdB zinc ribbon" evidence="2">
    <location>
        <begin position="1"/>
        <end position="42"/>
    </location>
</feature>
<proteinExistence type="predicted"/>
<dbReference type="SMART" id="SM00834">
    <property type="entry name" value="CxxC_CXXC_SSSS"/>
    <property type="match status" value="1"/>
</dbReference>
<evidence type="ECO:0000259" key="2">
    <source>
        <dbReference type="SMART" id="SM00834"/>
    </source>
</evidence>
<evidence type="ECO:0000313" key="3">
    <source>
        <dbReference type="EMBL" id="NEV64165.1"/>
    </source>
</evidence>
<organism evidence="3 4">
    <name type="scientific">Thiorhodococcus minor</name>
    <dbReference type="NCBI Taxonomy" id="57489"/>
    <lineage>
        <taxon>Bacteria</taxon>
        <taxon>Pseudomonadati</taxon>
        <taxon>Pseudomonadota</taxon>
        <taxon>Gammaproteobacteria</taxon>
        <taxon>Chromatiales</taxon>
        <taxon>Chromatiaceae</taxon>
        <taxon>Thiorhodococcus</taxon>
    </lineage>
</organism>
<dbReference type="Pfam" id="PF09723">
    <property type="entry name" value="Zn_ribbon_8"/>
    <property type="match status" value="1"/>
</dbReference>
<dbReference type="PANTHER" id="PTHR34404:SF2">
    <property type="entry name" value="CONSERVED SERINE RICH PROTEIN"/>
    <property type="match status" value="1"/>
</dbReference>
<feature type="compositionally biased region" description="Basic and acidic residues" evidence="1">
    <location>
        <begin position="57"/>
        <end position="74"/>
    </location>
</feature>
<dbReference type="PANTHER" id="PTHR34404">
    <property type="entry name" value="REGULATORY PROTEIN, FMDB FAMILY"/>
    <property type="match status" value="1"/>
</dbReference>
<dbReference type="AlphaFoldDB" id="A0A6M0K736"/>
<gene>
    <name evidence="3" type="ORF">G3446_20135</name>
</gene>
<dbReference type="Proteomes" id="UP000483379">
    <property type="component" value="Unassembled WGS sequence"/>
</dbReference>
<reference evidence="3 4" key="1">
    <citation type="submission" date="2020-02" db="EMBL/GenBank/DDBJ databases">
        <title>Genome sequences of Thiorhodococcus mannitoliphagus and Thiorhodococcus minor, purple sulfur photosynthetic bacteria in the gammaproteobacterial family, Chromatiaceae.</title>
        <authorList>
            <person name="Aviles F.A."/>
            <person name="Meyer T.E."/>
            <person name="Kyndt J.A."/>
        </authorList>
    </citation>
    <scope>NUCLEOTIDE SEQUENCE [LARGE SCALE GENOMIC DNA]</scope>
    <source>
        <strain evidence="3 4">DSM 11518</strain>
    </source>
</reference>
<name>A0A6M0K736_9GAMM</name>
<comment type="caution">
    <text evidence="3">The sequence shown here is derived from an EMBL/GenBank/DDBJ whole genome shotgun (WGS) entry which is preliminary data.</text>
</comment>
<evidence type="ECO:0000313" key="4">
    <source>
        <dbReference type="Proteomes" id="UP000483379"/>
    </source>
</evidence>
<evidence type="ECO:0000256" key="1">
    <source>
        <dbReference type="SAM" id="MobiDB-lite"/>
    </source>
</evidence>
<dbReference type="InterPro" id="IPR013429">
    <property type="entry name" value="Regulatory_FmdB_Zinc_ribbon"/>
</dbReference>
<dbReference type="RefSeq" id="WP_164454699.1">
    <property type="nucleotide sequence ID" value="NZ_JAAIJQ010000076.1"/>
</dbReference>
<dbReference type="Gene3D" id="2.20.28.30">
    <property type="entry name" value="RNA polymerase ii, chain L"/>
    <property type="match status" value="1"/>
</dbReference>
<dbReference type="NCBIfam" id="TIGR02605">
    <property type="entry name" value="CxxC_CxxC_SSSS"/>
    <property type="match status" value="1"/>
</dbReference>